<dbReference type="AlphaFoldDB" id="A0AAW6TUC9"/>
<dbReference type="Proteomes" id="UP001228643">
    <property type="component" value="Unassembled WGS sequence"/>
</dbReference>
<sequence length="220" mass="24499">MNNNCSLVFNLKKAIIVSFLLVFSIGFSQNQRCTIYLKGNTSITGLGKIKTDGNIKFKLNSDSESTIYEAGLIDRIEMNEKGSNETYKYKKLKNNFEQWLKVIIEGRVNLYKSDVSGIYFAPGAMNTAGGFGGMSYGGGGNVTSYYINHEGESEVFKITSFGNISKNFKNAASDFFKDCPVLVEKIQNKTYTKNDIEEVVEFYNMQCDQTKAIPTASGTK</sequence>
<evidence type="ECO:0008006" key="3">
    <source>
        <dbReference type="Google" id="ProtNLM"/>
    </source>
</evidence>
<name>A0AAW6TUC9_9FLAO</name>
<accession>A0AAW6TUC9</accession>
<keyword evidence="2" id="KW-1185">Reference proteome</keyword>
<comment type="caution">
    <text evidence="1">The sequence shown here is derived from an EMBL/GenBank/DDBJ whole genome shotgun (WGS) entry which is preliminary data.</text>
</comment>
<protein>
    <recommendedName>
        <fullName evidence="3">FecR protein domain-containing protein</fullName>
    </recommendedName>
</protein>
<dbReference type="EMBL" id="JASCRY010000004">
    <property type="protein sequence ID" value="MDI5950657.1"/>
    <property type="molecule type" value="Genomic_DNA"/>
</dbReference>
<proteinExistence type="predicted"/>
<organism evidence="1 2">
    <name type="scientific">Flavobacterium yafengii</name>
    <dbReference type="NCBI Taxonomy" id="3041253"/>
    <lineage>
        <taxon>Bacteria</taxon>
        <taxon>Pseudomonadati</taxon>
        <taxon>Bacteroidota</taxon>
        <taxon>Flavobacteriia</taxon>
        <taxon>Flavobacteriales</taxon>
        <taxon>Flavobacteriaceae</taxon>
        <taxon>Flavobacterium</taxon>
    </lineage>
</organism>
<evidence type="ECO:0000313" key="2">
    <source>
        <dbReference type="Proteomes" id="UP001228643"/>
    </source>
</evidence>
<evidence type="ECO:0000313" key="1">
    <source>
        <dbReference type="EMBL" id="MDI5950657.1"/>
    </source>
</evidence>
<gene>
    <name evidence="1" type="ORF">QLS97_13455</name>
</gene>
<dbReference type="RefSeq" id="WP_282717374.1">
    <property type="nucleotide sequence ID" value="NZ_JASCRV010000003.1"/>
</dbReference>
<reference evidence="1 2" key="1">
    <citation type="submission" date="2023-04" db="EMBL/GenBank/DDBJ databases">
        <title>Two novel species of Flavobacterium.</title>
        <authorList>
            <person name="Liu Q."/>
            <person name="Xin Y.-H."/>
        </authorList>
    </citation>
    <scope>NUCLEOTIDE SEQUENCE [LARGE SCALE GENOMIC DNA]</scope>
    <source>
        <strain evidence="1 2">LB2P87</strain>
    </source>
</reference>